<dbReference type="GO" id="GO:0044283">
    <property type="term" value="P:small molecule biosynthetic process"/>
    <property type="evidence" value="ECO:0007669"/>
    <property type="project" value="UniProtKB-ARBA"/>
</dbReference>
<proteinExistence type="inferred from homology"/>
<dbReference type="InterPro" id="IPR050231">
    <property type="entry name" value="Iron_ascorbate_oxido_reductase"/>
</dbReference>
<dbReference type="EMBL" id="KN847494">
    <property type="protein sequence ID" value="KIW16567.1"/>
    <property type="molecule type" value="Genomic_DNA"/>
</dbReference>
<dbReference type="GO" id="GO:0016491">
    <property type="term" value="F:oxidoreductase activity"/>
    <property type="evidence" value="ECO:0007669"/>
    <property type="project" value="UniProtKB-KW"/>
</dbReference>
<organism evidence="4 5">
    <name type="scientific">Exophiala spinifera</name>
    <dbReference type="NCBI Taxonomy" id="91928"/>
    <lineage>
        <taxon>Eukaryota</taxon>
        <taxon>Fungi</taxon>
        <taxon>Dikarya</taxon>
        <taxon>Ascomycota</taxon>
        <taxon>Pezizomycotina</taxon>
        <taxon>Eurotiomycetes</taxon>
        <taxon>Chaetothyriomycetidae</taxon>
        <taxon>Chaetothyriales</taxon>
        <taxon>Herpotrichiellaceae</taxon>
        <taxon>Exophiala</taxon>
    </lineage>
</organism>
<dbReference type="PROSITE" id="PS51471">
    <property type="entry name" value="FE2OG_OXY"/>
    <property type="match status" value="1"/>
</dbReference>
<keyword evidence="5" id="KW-1185">Reference proteome</keyword>
<reference evidence="4 5" key="1">
    <citation type="submission" date="2015-01" db="EMBL/GenBank/DDBJ databases">
        <title>The Genome Sequence of Exophiala spinifera CBS89968.</title>
        <authorList>
            <consortium name="The Broad Institute Genomics Platform"/>
            <person name="Cuomo C."/>
            <person name="de Hoog S."/>
            <person name="Gorbushina A."/>
            <person name="Stielow B."/>
            <person name="Teixiera M."/>
            <person name="Abouelleil A."/>
            <person name="Chapman S.B."/>
            <person name="Priest M."/>
            <person name="Young S.K."/>
            <person name="Wortman J."/>
            <person name="Nusbaum C."/>
            <person name="Birren B."/>
        </authorList>
    </citation>
    <scope>NUCLEOTIDE SEQUENCE [LARGE SCALE GENOMIC DNA]</scope>
    <source>
        <strain evidence="4 5">CBS 89968</strain>
    </source>
</reference>
<keyword evidence="2" id="KW-0408">Iron</keyword>
<evidence type="ECO:0000256" key="2">
    <source>
        <dbReference type="RuleBase" id="RU003682"/>
    </source>
</evidence>
<dbReference type="InterPro" id="IPR005123">
    <property type="entry name" value="Oxoglu/Fe-dep_dioxygenase_dom"/>
</dbReference>
<keyword evidence="2" id="KW-0560">Oxidoreductase</keyword>
<feature type="domain" description="Fe2OG dioxygenase" evidence="3">
    <location>
        <begin position="199"/>
        <end position="302"/>
    </location>
</feature>
<sequence length="356" mass="40152">MAQTLAQTVEDRYHIGSVKLQTIPKPPPIIDFSSFYEDKDHVKAGLVQQIKAACLEKGFFQITGHGISEDLQQAMLEHSKALFALPLEQKEQYDQAKHPNRLGYERLRSQNFEGKTAGDLKEGFFFGRSLPRDHAYVKEGRLHCGQNVYPKEMQDQARFKTTVTSYHEAMTGLAEDILSIIAMTLDLDKNYFHGFCQEQVSVLRMLHYPPQPVDASEDERGIGAHTDFGTVTILLQDDVGGLQVFDTPTKTWIDVEPTPGALVVNLGSVMMRWSNDTYVANLHRVINKNGRERYSIPFFYTGNPEFLIDCLPGCGDVSGKSKYPPIKVQDWISGRHKNTFSEDKGLEELHTLAKVA</sequence>
<dbReference type="HOGENOM" id="CLU_010119_6_3_1"/>
<dbReference type="OrthoDB" id="288590at2759"/>
<dbReference type="RefSeq" id="XP_016236783.1">
    <property type="nucleotide sequence ID" value="XM_016378106.1"/>
</dbReference>
<dbReference type="Pfam" id="PF14226">
    <property type="entry name" value="DIOX_N"/>
    <property type="match status" value="1"/>
</dbReference>
<protein>
    <recommendedName>
        <fullName evidence="3">Fe2OG dioxygenase domain-containing protein</fullName>
    </recommendedName>
</protein>
<dbReference type="PANTHER" id="PTHR47990">
    <property type="entry name" value="2-OXOGLUTARATE (2OG) AND FE(II)-DEPENDENT OXYGENASE SUPERFAMILY PROTEIN-RELATED"/>
    <property type="match status" value="1"/>
</dbReference>
<dbReference type="InterPro" id="IPR027443">
    <property type="entry name" value="IPNS-like_sf"/>
</dbReference>
<dbReference type="GeneID" id="27330838"/>
<dbReference type="InterPro" id="IPR026992">
    <property type="entry name" value="DIOX_N"/>
</dbReference>
<keyword evidence="2" id="KW-0479">Metal-binding</keyword>
<evidence type="ECO:0000313" key="5">
    <source>
        <dbReference type="Proteomes" id="UP000053328"/>
    </source>
</evidence>
<dbReference type="Pfam" id="PF03171">
    <property type="entry name" value="2OG-FeII_Oxy"/>
    <property type="match status" value="1"/>
</dbReference>
<dbReference type="STRING" id="91928.A0A0D1ZV28"/>
<gene>
    <name evidence="4" type="ORF">PV08_03755</name>
</gene>
<dbReference type="InterPro" id="IPR044861">
    <property type="entry name" value="IPNS-like_FE2OG_OXY"/>
</dbReference>
<dbReference type="Gene3D" id="2.60.120.330">
    <property type="entry name" value="B-lactam Antibiotic, Isopenicillin N Synthase, Chain"/>
    <property type="match status" value="1"/>
</dbReference>
<dbReference type="PRINTS" id="PR00682">
    <property type="entry name" value="IPNSYNTHASE"/>
</dbReference>
<dbReference type="Proteomes" id="UP000053328">
    <property type="component" value="Unassembled WGS sequence"/>
</dbReference>
<comment type="similarity">
    <text evidence="1 2">Belongs to the iron/ascorbate-dependent oxidoreductase family.</text>
</comment>
<evidence type="ECO:0000259" key="3">
    <source>
        <dbReference type="PROSITE" id="PS51471"/>
    </source>
</evidence>
<evidence type="ECO:0000256" key="1">
    <source>
        <dbReference type="ARBA" id="ARBA00008056"/>
    </source>
</evidence>
<name>A0A0D1ZV28_9EURO</name>
<evidence type="ECO:0000313" key="4">
    <source>
        <dbReference type="EMBL" id="KIW16567.1"/>
    </source>
</evidence>
<dbReference type="SUPFAM" id="SSF51197">
    <property type="entry name" value="Clavaminate synthase-like"/>
    <property type="match status" value="1"/>
</dbReference>
<accession>A0A0D1ZV28</accession>
<dbReference type="VEuPathDB" id="FungiDB:PV08_03755"/>
<dbReference type="AlphaFoldDB" id="A0A0D1ZV28"/>
<dbReference type="GO" id="GO:0046872">
    <property type="term" value="F:metal ion binding"/>
    <property type="evidence" value="ECO:0007669"/>
    <property type="project" value="UniProtKB-KW"/>
</dbReference>